<dbReference type="PANTHER" id="PTHR13140:SF857">
    <property type="entry name" value="MYOSIN-11"/>
    <property type="match status" value="1"/>
</dbReference>
<dbReference type="Gene3D" id="3.40.850.10">
    <property type="entry name" value="Kinesin motor domain"/>
    <property type="match status" value="1"/>
</dbReference>
<feature type="domain" description="Myosin motor" evidence="11">
    <location>
        <begin position="121"/>
        <end position="855"/>
    </location>
</feature>
<dbReference type="PROSITE" id="PS51456">
    <property type="entry name" value="MYOSIN_MOTOR"/>
    <property type="match status" value="1"/>
</dbReference>
<dbReference type="SUPFAM" id="SSF52540">
    <property type="entry name" value="P-loop containing nucleoside triphosphate hydrolases"/>
    <property type="match status" value="1"/>
</dbReference>
<evidence type="ECO:0000256" key="4">
    <source>
        <dbReference type="ARBA" id="ARBA00023054"/>
    </source>
</evidence>
<feature type="region of interest" description="Disordered" evidence="10">
    <location>
        <begin position="1067"/>
        <end position="1091"/>
    </location>
</feature>
<dbReference type="GO" id="GO:0005737">
    <property type="term" value="C:cytoplasm"/>
    <property type="evidence" value="ECO:0007669"/>
    <property type="project" value="TreeGrafter"/>
</dbReference>
<keyword evidence="2 8" id="KW-0547">Nucleotide-binding</keyword>
<name>A0A8K0NSX5_9TREE</name>
<dbReference type="InterPro" id="IPR036961">
    <property type="entry name" value="Kinesin_motor_dom_sf"/>
</dbReference>
<feature type="coiled-coil region" evidence="9">
    <location>
        <begin position="982"/>
        <end position="1023"/>
    </location>
</feature>
<reference evidence="12" key="1">
    <citation type="submission" date="2020-04" db="EMBL/GenBank/DDBJ databases">
        <title>Analysis of mating type loci in Filobasidium floriforme.</title>
        <authorList>
            <person name="Nowrousian M."/>
        </authorList>
    </citation>
    <scope>NUCLEOTIDE SEQUENCE</scope>
    <source>
        <strain evidence="12">CBS 6242</strain>
    </source>
</reference>
<dbReference type="GO" id="GO:0000146">
    <property type="term" value="F:microfilament motor activity"/>
    <property type="evidence" value="ECO:0007669"/>
    <property type="project" value="TreeGrafter"/>
</dbReference>
<evidence type="ECO:0000256" key="2">
    <source>
        <dbReference type="ARBA" id="ARBA00022741"/>
    </source>
</evidence>
<dbReference type="GO" id="GO:0051015">
    <property type="term" value="F:actin filament binding"/>
    <property type="evidence" value="ECO:0007669"/>
    <property type="project" value="InterPro"/>
</dbReference>
<evidence type="ECO:0000256" key="6">
    <source>
        <dbReference type="ARBA" id="ARBA00023175"/>
    </source>
</evidence>
<keyword evidence="6 8" id="KW-0505">Motor protein</keyword>
<evidence type="ECO:0000259" key="11">
    <source>
        <dbReference type="PROSITE" id="PS51456"/>
    </source>
</evidence>
<dbReference type="Proteomes" id="UP000812966">
    <property type="component" value="Unassembled WGS sequence"/>
</dbReference>
<dbReference type="GO" id="GO:0016459">
    <property type="term" value="C:myosin complex"/>
    <property type="evidence" value="ECO:0007669"/>
    <property type="project" value="UniProtKB-KW"/>
</dbReference>
<dbReference type="PRINTS" id="PR00193">
    <property type="entry name" value="MYOSINHEAVY"/>
</dbReference>
<dbReference type="Gene3D" id="1.20.5.4820">
    <property type="match status" value="1"/>
</dbReference>
<dbReference type="EMBL" id="JABELV010000010">
    <property type="protein sequence ID" value="KAG7571163.1"/>
    <property type="molecule type" value="Genomic_DNA"/>
</dbReference>
<dbReference type="GO" id="GO:0007015">
    <property type="term" value="P:actin filament organization"/>
    <property type="evidence" value="ECO:0007669"/>
    <property type="project" value="TreeGrafter"/>
</dbReference>
<dbReference type="Pfam" id="PF02736">
    <property type="entry name" value="Myosin_N"/>
    <property type="match status" value="1"/>
</dbReference>
<feature type="region of interest" description="Actin-binding" evidence="8">
    <location>
        <begin position="733"/>
        <end position="755"/>
    </location>
</feature>
<dbReference type="Gene3D" id="2.30.30.360">
    <property type="entry name" value="Myosin S1 fragment, N-terminal"/>
    <property type="match status" value="1"/>
</dbReference>
<feature type="region of interest" description="Disordered" evidence="10">
    <location>
        <begin position="1257"/>
        <end position="1278"/>
    </location>
</feature>
<dbReference type="InterPro" id="IPR004009">
    <property type="entry name" value="SH3_Myosin"/>
</dbReference>
<gene>
    <name evidence="12" type="ORF">FFLO_00836</name>
</gene>
<organism evidence="12 13">
    <name type="scientific">Filobasidium floriforme</name>
    <dbReference type="NCBI Taxonomy" id="5210"/>
    <lineage>
        <taxon>Eukaryota</taxon>
        <taxon>Fungi</taxon>
        <taxon>Dikarya</taxon>
        <taxon>Basidiomycota</taxon>
        <taxon>Agaricomycotina</taxon>
        <taxon>Tremellomycetes</taxon>
        <taxon>Filobasidiales</taxon>
        <taxon>Filobasidiaceae</taxon>
        <taxon>Filobasidium</taxon>
    </lineage>
</organism>
<feature type="compositionally biased region" description="Basic and acidic residues" evidence="10">
    <location>
        <begin position="1069"/>
        <end position="1091"/>
    </location>
</feature>
<dbReference type="Gene3D" id="1.20.120.720">
    <property type="entry name" value="Myosin VI head, motor domain, U50 subdomain"/>
    <property type="match status" value="1"/>
</dbReference>
<protein>
    <recommendedName>
        <fullName evidence="11">Myosin motor domain-containing protein</fullName>
    </recommendedName>
</protein>
<dbReference type="GO" id="GO:0016020">
    <property type="term" value="C:membrane"/>
    <property type="evidence" value="ECO:0007669"/>
    <property type="project" value="TreeGrafter"/>
</dbReference>
<comment type="similarity">
    <text evidence="1 8">Belongs to the TRAFAC class myosin-kinesin ATPase superfamily. Myosin family.</text>
</comment>
<feature type="coiled-coil region" evidence="9">
    <location>
        <begin position="1540"/>
        <end position="1609"/>
    </location>
</feature>
<feature type="coiled-coil region" evidence="9">
    <location>
        <begin position="1703"/>
        <end position="2073"/>
    </location>
</feature>
<evidence type="ECO:0000313" key="12">
    <source>
        <dbReference type="EMBL" id="KAG7571163.1"/>
    </source>
</evidence>
<evidence type="ECO:0000256" key="7">
    <source>
        <dbReference type="ARBA" id="ARBA00023203"/>
    </source>
</evidence>
<keyword evidence="13" id="KW-1185">Reference proteome</keyword>
<keyword evidence="3 8" id="KW-0067">ATP-binding</keyword>
<keyword evidence="7 8" id="KW-0009">Actin-binding</keyword>
<keyword evidence="5 8" id="KW-0518">Myosin</keyword>
<evidence type="ECO:0000256" key="3">
    <source>
        <dbReference type="ARBA" id="ARBA00022840"/>
    </source>
</evidence>
<keyword evidence="4 9" id="KW-0175">Coiled coil</keyword>
<dbReference type="Gene3D" id="1.20.58.530">
    <property type="match status" value="1"/>
</dbReference>
<dbReference type="CDD" id="cd01377">
    <property type="entry name" value="MYSc_class_II"/>
    <property type="match status" value="1"/>
</dbReference>
<evidence type="ECO:0000313" key="13">
    <source>
        <dbReference type="Proteomes" id="UP000812966"/>
    </source>
</evidence>
<dbReference type="InterPro" id="IPR008989">
    <property type="entry name" value="Myosin_S1_N"/>
</dbReference>
<dbReference type="SMART" id="SM00242">
    <property type="entry name" value="MYSc"/>
    <property type="match status" value="1"/>
</dbReference>
<evidence type="ECO:0000256" key="9">
    <source>
        <dbReference type="SAM" id="Coils"/>
    </source>
</evidence>
<dbReference type="InterPro" id="IPR001609">
    <property type="entry name" value="Myosin_head_motor_dom-like"/>
</dbReference>
<dbReference type="Gene3D" id="1.10.10.820">
    <property type="match status" value="1"/>
</dbReference>
<evidence type="ECO:0000256" key="10">
    <source>
        <dbReference type="SAM" id="MobiDB-lite"/>
    </source>
</evidence>
<proteinExistence type="inferred from homology"/>
<dbReference type="GO" id="GO:0005524">
    <property type="term" value="F:ATP binding"/>
    <property type="evidence" value="ECO:0007669"/>
    <property type="project" value="UniProtKB-UniRule"/>
</dbReference>
<feature type="binding site" evidence="8">
    <location>
        <begin position="214"/>
        <end position="221"/>
    </location>
    <ligand>
        <name>ATP</name>
        <dbReference type="ChEBI" id="CHEBI:30616"/>
    </ligand>
</feature>
<dbReference type="FunFam" id="1.10.10.820:FF:000001">
    <property type="entry name" value="Myosin heavy chain"/>
    <property type="match status" value="1"/>
</dbReference>
<dbReference type="PANTHER" id="PTHR13140">
    <property type="entry name" value="MYOSIN"/>
    <property type="match status" value="1"/>
</dbReference>
<sequence>MDVTRRALKRQEDAAADAAAQAEFNEKKWVWVPDEKSGYLPGWIVKEEKADITQPLKAIKGIEGAPGDYLPSSATKHGREMTLEDASLVGDTIADVVLANGGDIRSIPSYTLSKMNPPKFDRVDDIADLTFLNEAGVVHNLRLRYAAGMIYVSRRLFLISINPYKDLGLYTPQIVAAYRKKRRDEAAPHIFATAERAWVQMGEERECQSILITGESGAGKTENTKKVIQYLAAIAPSTERASVAPTIPSSPSGPSIAPRVGLPHSMSFKGKDELELMKRQKSGTLEDQILQANPILEAFGNAQTLRNNNSSRFGKFIRILFTSAGAISGANVDWYLLEKSRVTFRSAGERNFHVFYQLLGSGRAEKSLRDKLLLGDKPEDYEYLKNSRSTIDGVDDSMEWRHLKTALATVGFSSEEQFAVFRVVAAILHVGNIEIKGDRSDQAYITSPEVVEKVCHLLGVSSSDFSRAVLKPKVKAGREIVTQARTKRQADEELGALCKHMYEKAFGGLVDRINKALDRPALKSLFIGVLDIAGFEIFEVNGYEQLLINYTNERLKQYFNHHMFILEQEEYGRENIEWSFVNFGLDLQPTIELIESTQPIGILSTLDEECIMPKATDITFLEKLKAEWDSSSKPTNALRHPGSANFQSTRFGNGFVVKHYAGPVEYSTEGWLAKNKDPINDDVAGLLSRSSQPSVAAMFSEYGEQANSTGFVNGKRVKRGAFRTAAQKHREQLASLVNQLGSTQPHFVRCIVPNSNKKPSQVDVPLVLDQLRCNGVLEGIRIARLGYPNRLPFVEFRQRYEVLCPNVIPKGYMDGRKACLKMTEALELASDVHKMGLTKIFFKAGVLADLEERRDAHLYDIFARFQSTARRSIARRKLNKLLNRAMAVRTIQRNARTYIELRDWPWWQLFNQVKPLLAATREDDQLSKKRTELALAKERAERDAAEKAKLAELQMRLQVEKQTIEASLAAERQSALEKDGLLERSKQTESELQEEVQALQGDIDTLEEHLEAAETARLAAEARSTDIRAEFEAKTKQNEEYQQRDLANQHKLAEASEKLLASKQNLAQAEREKGELKTKLEESSKQAERAKDDFLRIKERVQSIESEAEGKVKDEKTKNHDLMNRLETVMREMKSKEERLTTMTTASAEYETMLKRKDADIADIRAELNATRAQLDDLKRKFRDADMLAETAKKDLQSSNDRNDKLAGNMTRVQQELDGLRKLMSAKQSEDAQRKEADRSREQELLSLRAQLDKAAQQERTLREDYNKASEGHKKELKNAQDQVAKQIALVSDLTAQLTAARDQLEKQTSLLSTTAKVTRGLEVDLAECRKRLITRDGELDVVVKAKELLERQLGVAKSKLSDHEDAILVMEREKVDWAGRVDNVNRELRAERNRSEAVDGELKNLLAENRAMRQQADHAKAVAKMQDDEIALLRSRENKTIVEHVHVLEKAKKVTDRELAATKAERDQLSSVLRSMEQQKSRLIGDIEDMARQNELLRSEMRAVQKTTGPSMDDLNREKEARKKAEARAAQAIPQAEEINRLKAQLTKNQDTIAKLEKDVERSNNRSVPQSNEITRLQAQAAVDHEQVVKLQKDLSAVKVELERANALALKNTQSQHRTASGPSPSIKALQELHLGNEQLSKSMAEELRRNRLGPLAEANGRVRNENNRHSLDIGSMRTLMTTVPDDTGKLAAAQQKMARDLQLLQADLQTAQTVAKEAQKARTDAESRRAAVEKRLKDLQDNTDDSAFDNAAGFAARLNKEMEKERARYQKDLQDFERTVHQTRTKYQAELAQLTEDLGSQRDDMLRYKEANRLLKAKEEELRRELEDELHSSSGWKREKERLETRIVDLNTALEAASSNSEVNQGQHVKHVAQMKELRRKLDESETECSALRQAKQKLEERSNALFDKELKNSRLDQNRAVQQLSLEKQEMQAALDSANDKINLVKQKQARSEAYAAECLQELGKVRKVNTDVDRRNTALEKEVKALQVKIVDLETQSYANSPVPGATKRLESKLREVQLKLDAEIEDRNEALRQKTIWERQSRDYQAQLKEMIQQQERLVQERGAYERAIGELQSSLKKAVSRSPVVSTPWIRADPRLASLD</sequence>
<comment type="caution">
    <text evidence="12">The sequence shown here is derived from an EMBL/GenBank/DDBJ whole genome shotgun (WGS) entry which is preliminary data.</text>
</comment>
<accession>A0A8K0NSX5</accession>
<dbReference type="Pfam" id="PF00063">
    <property type="entry name" value="Myosin_head"/>
    <property type="match status" value="1"/>
</dbReference>
<evidence type="ECO:0000256" key="8">
    <source>
        <dbReference type="PROSITE-ProRule" id="PRU00782"/>
    </source>
</evidence>
<feature type="coiled-coil region" evidence="9">
    <location>
        <begin position="1347"/>
        <end position="1423"/>
    </location>
</feature>
<dbReference type="InterPro" id="IPR027417">
    <property type="entry name" value="P-loop_NTPase"/>
</dbReference>
<feature type="coiled-coil region" evidence="9">
    <location>
        <begin position="1460"/>
        <end position="1508"/>
    </location>
</feature>
<evidence type="ECO:0000256" key="5">
    <source>
        <dbReference type="ARBA" id="ARBA00023123"/>
    </source>
</evidence>
<evidence type="ECO:0000256" key="1">
    <source>
        <dbReference type="ARBA" id="ARBA00008314"/>
    </source>
</evidence>